<sequence length="161" mass="16951">FTLPGVLNIVAGAIRNAVVTAASIILIVIAGAMNEFASDYKSQCIDSGCKCKCSSIKQGNDDLNGYPYGNTEVVVSVEWNMTCSDFGTLYSLFVAVLVMYIILAVTSFTASIFGCRGTCHCHCDCCVPVNQYMVATDGCHTGGTVVVSSNQTSMMHSGCPG</sequence>
<organism evidence="1 2">
    <name type="scientific">Paramuricea clavata</name>
    <name type="common">Red gorgonian</name>
    <name type="synonym">Violescent sea-whip</name>
    <dbReference type="NCBI Taxonomy" id="317549"/>
    <lineage>
        <taxon>Eukaryota</taxon>
        <taxon>Metazoa</taxon>
        <taxon>Cnidaria</taxon>
        <taxon>Anthozoa</taxon>
        <taxon>Octocorallia</taxon>
        <taxon>Malacalcyonacea</taxon>
        <taxon>Plexauridae</taxon>
        <taxon>Paramuricea</taxon>
    </lineage>
</organism>
<dbReference type="EMBL" id="CACRXK020004766">
    <property type="protein sequence ID" value="CAB4003934.1"/>
    <property type="molecule type" value="Genomic_DNA"/>
</dbReference>
<accession>A0A7D9IE43</accession>
<reference evidence="1" key="1">
    <citation type="submission" date="2020-04" db="EMBL/GenBank/DDBJ databases">
        <authorList>
            <person name="Alioto T."/>
            <person name="Alioto T."/>
            <person name="Gomez Garrido J."/>
        </authorList>
    </citation>
    <scope>NUCLEOTIDE SEQUENCE</scope>
    <source>
        <strain evidence="1">A484AB</strain>
    </source>
</reference>
<evidence type="ECO:0000313" key="1">
    <source>
        <dbReference type="EMBL" id="CAB4003934.1"/>
    </source>
</evidence>
<protein>
    <submittedName>
        <fullName evidence="1">Uncharacterized protein</fullName>
    </submittedName>
</protein>
<dbReference type="Proteomes" id="UP001152795">
    <property type="component" value="Unassembled WGS sequence"/>
</dbReference>
<comment type="caution">
    <text evidence="1">The sequence shown here is derived from an EMBL/GenBank/DDBJ whole genome shotgun (WGS) entry which is preliminary data.</text>
</comment>
<name>A0A7D9IE43_PARCT</name>
<gene>
    <name evidence="1" type="ORF">PACLA_8A055539</name>
</gene>
<proteinExistence type="predicted"/>
<feature type="non-terminal residue" evidence="1">
    <location>
        <position position="1"/>
    </location>
</feature>
<evidence type="ECO:0000313" key="2">
    <source>
        <dbReference type="Proteomes" id="UP001152795"/>
    </source>
</evidence>
<keyword evidence="2" id="KW-1185">Reference proteome</keyword>
<dbReference type="AlphaFoldDB" id="A0A7D9IE43"/>